<dbReference type="SUPFAM" id="SSF81811">
    <property type="entry name" value="Helical domain of Sec23/24"/>
    <property type="match status" value="1"/>
</dbReference>
<dbReference type="Gene3D" id="3.40.20.10">
    <property type="entry name" value="Severin"/>
    <property type="match status" value="1"/>
</dbReference>
<dbReference type="EMBL" id="JAOPGA020000204">
    <property type="protein sequence ID" value="KAL0477627.1"/>
    <property type="molecule type" value="Genomic_DNA"/>
</dbReference>
<evidence type="ECO:0000313" key="10">
    <source>
        <dbReference type="EMBL" id="KAL0477627.1"/>
    </source>
</evidence>
<feature type="compositionally biased region" description="Low complexity" evidence="4">
    <location>
        <begin position="166"/>
        <end position="184"/>
    </location>
</feature>
<evidence type="ECO:0000259" key="7">
    <source>
        <dbReference type="Pfam" id="PF04811"/>
    </source>
</evidence>
<feature type="compositionally biased region" description="Low complexity" evidence="4">
    <location>
        <begin position="1"/>
        <end position="23"/>
    </location>
</feature>
<dbReference type="InterPro" id="IPR050550">
    <property type="entry name" value="SEC23_SEC24_subfamily"/>
</dbReference>
<dbReference type="Gene3D" id="2.60.40.1670">
    <property type="entry name" value="beta-sandwich domain of Sec23/24"/>
    <property type="match status" value="1"/>
</dbReference>
<name>A0AAW2YKF4_9EUKA</name>
<dbReference type="Gene3D" id="1.20.120.730">
    <property type="entry name" value="Sec23/Sec24 helical domain"/>
    <property type="match status" value="1"/>
</dbReference>
<dbReference type="InterPro" id="IPR007123">
    <property type="entry name" value="Gelsolin-like_dom"/>
</dbReference>
<dbReference type="Proteomes" id="UP001431209">
    <property type="component" value="Unassembled WGS sequence"/>
</dbReference>
<dbReference type="InterPro" id="IPR006896">
    <property type="entry name" value="Sec23/24_trunk_dom"/>
</dbReference>
<evidence type="ECO:0000259" key="8">
    <source>
        <dbReference type="Pfam" id="PF04815"/>
    </source>
</evidence>
<feature type="compositionally biased region" description="Polar residues" evidence="4">
    <location>
        <begin position="80"/>
        <end position="92"/>
    </location>
</feature>
<dbReference type="Pfam" id="PF04810">
    <property type="entry name" value="zf-Sec23_Sec24"/>
    <property type="match status" value="1"/>
</dbReference>
<keyword evidence="2" id="KW-0813">Transport</keyword>
<feature type="compositionally biased region" description="Low complexity" evidence="4">
    <location>
        <begin position="57"/>
        <end position="71"/>
    </location>
</feature>
<dbReference type="SUPFAM" id="SSF82919">
    <property type="entry name" value="Zn-finger domain of Sec23/24"/>
    <property type="match status" value="1"/>
</dbReference>
<sequence>MSQNNGYNNQNPGYAQQNQPYNPALNTHNSNPQNTLSYSQQYAPPTQGTQQYYNPAQSQQVYDPNQYQQQPSYGAPPPTQEQLKQTSYASPTTQNYAYQPNQQYVQPPPQQPTLVAPPTQQQLLSGAGQPVYGQPQQYDYNQNNQPYNQQRLISNPPAVNAPPTDPSQLYKQQPQQQFQGPMVQGAPQQQPGLVSPQGYQDPNAYGRRAGRIDPSQMPSPAKRTYPKMYQKVEYTTDSQDGPPSSTVRISVADRGSAHPAILRASLKAIPQTKELLNDSGLFMGAILNPLAELEPTDLPNSVPIVDTANNELVRCNRCRSYVNPFTRFDNMGRDFSCNFCGFNNQVPRWYLSNLDGYGKRRDLEMHPELSYGTVDYVATNDLVTKPPTPLTYVFVLDVSSNSLRQEIFQTVCNTLRNIIDELVANESDLSQCKVTFVTFARSIHFYNLHETHPQMMVVGDLSQEGSGFVPFPQDSLVTFDQVASSGFIEKLITLGSQCQESDQVMGSALVAAQSLLSEHGGRIVIFSSQLPALGQGRIKPREDFKQLGSDKEKSLYAPQLGFWKSFGDQCASSKVSVDMYLFGSGFMETSTLTQITQLTNGHTYLYHHFDPKRDSERLHGDLRRHLSRPTAYDCMIKMRCSSGISIRRYFGHYVSPNEDEMDLAGIDSDTAFGIEFKHDSKLDENQSDHFIQAVMLYTTRTGHRRLRVMTSKLNLATTMSSLFKKADMDATLALTSRLLSAQVVKNRESLENVQQMINNYSIGVLTAYRKYCSQASAPGQLVLPEALKLLPVYYLGLQKSPCFRTATDVMLDERINNFNLLMEMPIRSVLMYCYPYLFSLHNMPPSEIVDGYDRDGNVIQYALPPQLSLTASKIESDGLYLLCDGLNMYWFVGRQCDAGVLSAVFGVESVDQVDGNALVQPNVDTELGARVKAIVDELNRMSARRGMVRVIKERDQMETLFYARLIEDRVGHNGTNYVEHLIWMHKEIQGKLDVGN</sequence>
<dbReference type="InterPro" id="IPR029006">
    <property type="entry name" value="ADF-H/Gelsolin-like_dom_sf"/>
</dbReference>
<dbReference type="SUPFAM" id="SSF82754">
    <property type="entry name" value="C-terminal, gelsolin-like domain of Sec23/24"/>
    <property type="match status" value="1"/>
</dbReference>
<feature type="domain" description="Sec23/Sec24 beta-sandwich" evidence="9">
    <location>
        <begin position="631"/>
        <end position="715"/>
    </location>
</feature>
<dbReference type="InterPro" id="IPR036180">
    <property type="entry name" value="Gelsolin-like_dom_sf"/>
</dbReference>
<gene>
    <name evidence="10" type="ORF">AKO1_005552</name>
    <name evidence="11" type="ORF">AKO1_013123</name>
</gene>
<dbReference type="AlphaFoldDB" id="A0AAW2YKF4"/>
<keyword evidence="3" id="KW-0653">Protein transport</keyword>
<keyword evidence="10" id="KW-0167">Capsid protein</keyword>
<evidence type="ECO:0000259" key="9">
    <source>
        <dbReference type="Pfam" id="PF08033"/>
    </source>
</evidence>
<comment type="caution">
    <text evidence="10">The sequence shown here is derived from an EMBL/GenBank/DDBJ whole genome shotgun (WGS) entry which is preliminary data.</text>
</comment>
<evidence type="ECO:0000256" key="3">
    <source>
        <dbReference type="ARBA" id="ARBA00022927"/>
    </source>
</evidence>
<evidence type="ECO:0000313" key="12">
    <source>
        <dbReference type="Proteomes" id="UP001431209"/>
    </source>
</evidence>
<evidence type="ECO:0000313" key="11">
    <source>
        <dbReference type="EMBL" id="KAL0488827.1"/>
    </source>
</evidence>
<dbReference type="GO" id="GO:0008270">
    <property type="term" value="F:zinc ion binding"/>
    <property type="evidence" value="ECO:0007669"/>
    <property type="project" value="InterPro"/>
</dbReference>
<dbReference type="PANTHER" id="PTHR13803">
    <property type="entry name" value="SEC24-RELATED PROTEIN"/>
    <property type="match status" value="1"/>
</dbReference>
<feature type="compositionally biased region" description="Low complexity" evidence="4">
    <location>
        <begin position="132"/>
        <end position="150"/>
    </location>
</feature>
<dbReference type="InterPro" id="IPR036174">
    <property type="entry name" value="Znf_Sec23_Sec24_sf"/>
</dbReference>
<feature type="domain" description="Zinc finger Sec23/Sec24-type" evidence="6">
    <location>
        <begin position="313"/>
        <end position="350"/>
    </location>
</feature>
<dbReference type="InterPro" id="IPR036465">
    <property type="entry name" value="vWFA_dom_sf"/>
</dbReference>
<evidence type="ECO:0000259" key="6">
    <source>
        <dbReference type="Pfam" id="PF04810"/>
    </source>
</evidence>
<dbReference type="GO" id="GO:0070971">
    <property type="term" value="C:endoplasmic reticulum exit site"/>
    <property type="evidence" value="ECO:0007669"/>
    <property type="project" value="TreeGrafter"/>
</dbReference>
<evidence type="ECO:0000259" key="5">
    <source>
        <dbReference type="Pfam" id="PF00626"/>
    </source>
</evidence>
<feature type="domain" description="Gelsolin-like" evidence="5">
    <location>
        <begin position="863"/>
        <end position="930"/>
    </location>
</feature>
<evidence type="ECO:0000256" key="2">
    <source>
        <dbReference type="ARBA" id="ARBA00022448"/>
    </source>
</evidence>
<feature type="domain" description="Sec23/Sec24 trunk" evidence="7">
    <location>
        <begin position="387"/>
        <end position="626"/>
    </location>
</feature>
<feature type="compositionally biased region" description="Low complexity" evidence="4">
    <location>
        <begin position="93"/>
        <end position="105"/>
    </location>
</feature>
<dbReference type="GO" id="GO:0006886">
    <property type="term" value="P:intracellular protein transport"/>
    <property type="evidence" value="ECO:0007669"/>
    <property type="project" value="InterPro"/>
</dbReference>
<feature type="region of interest" description="Disordered" evidence="4">
    <location>
        <begin position="1"/>
        <end position="190"/>
    </location>
</feature>
<dbReference type="SUPFAM" id="SSF81995">
    <property type="entry name" value="beta-sandwich domain of Sec23/24"/>
    <property type="match status" value="1"/>
</dbReference>
<dbReference type="Gene3D" id="2.30.30.380">
    <property type="entry name" value="Zn-finger domain of Sec23/24"/>
    <property type="match status" value="1"/>
</dbReference>
<dbReference type="EMBL" id="JAOPGA020001477">
    <property type="protein sequence ID" value="KAL0488827.1"/>
    <property type="molecule type" value="Genomic_DNA"/>
</dbReference>
<dbReference type="InterPro" id="IPR006895">
    <property type="entry name" value="Znf_Sec23_Sec24"/>
</dbReference>
<dbReference type="Pfam" id="PF04815">
    <property type="entry name" value="Sec23_helical"/>
    <property type="match status" value="1"/>
</dbReference>
<organism evidence="10 12">
    <name type="scientific">Acrasis kona</name>
    <dbReference type="NCBI Taxonomy" id="1008807"/>
    <lineage>
        <taxon>Eukaryota</taxon>
        <taxon>Discoba</taxon>
        <taxon>Heterolobosea</taxon>
        <taxon>Tetramitia</taxon>
        <taxon>Eutetramitia</taxon>
        <taxon>Acrasidae</taxon>
        <taxon>Acrasis</taxon>
    </lineage>
</organism>
<feature type="compositionally biased region" description="Polar residues" evidence="4">
    <location>
        <begin position="24"/>
        <end position="56"/>
    </location>
</feature>
<dbReference type="GO" id="GO:0090110">
    <property type="term" value="P:COPII-coated vesicle cargo loading"/>
    <property type="evidence" value="ECO:0007669"/>
    <property type="project" value="TreeGrafter"/>
</dbReference>
<dbReference type="Pfam" id="PF04811">
    <property type="entry name" value="Sec23_trunk"/>
    <property type="match status" value="1"/>
</dbReference>
<keyword evidence="12" id="KW-1185">Reference proteome</keyword>
<dbReference type="InterPro" id="IPR012990">
    <property type="entry name" value="Beta-sandwich_Sec23_24"/>
</dbReference>
<dbReference type="GO" id="GO:0000149">
    <property type="term" value="F:SNARE binding"/>
    <property type="evidence" value="ECO:0007669"/>
    <property type="project" value="TreeGrafter"/>
</dbReference>
<protein>
    <submittedName>
        <fullName evidence="10">COPII adaptor coat protein sec23/sec24</fullName>
    </submittedName>
</protein>
<comment type="similarity">
    <text evidence="1">Belongs to the SEC23/SEC24 family. SEC24 subfamily.</text>
</comment>
<dbReference type="InterPro" id="IPR036175">
    <property type="entry name" value="Sec23/24_helical_dom_sf"/>
</dbReference>
<dbReference type="Pfam" id="PF08033">
    <property type="entry name" value="Sec23_BS"/>
    <property type="match status" value="1"/>
</dbReference>
<evidence type="ECO:0000256" key="4">
    <source>
        <dbReference type="SAM" id="MobiDB-lite"/>
    </source>
</evidence>
<dbReference type="Gene3D" id="3.40.50.410">
    <property type="entry name" value="von Willebrand factor, type A domain"/>
    <property type="match status" value="1"/>
</dbReference>
<feature type="compositionally biased region" description="Low complexity" evidence="4">
    <location>
        <begin position="112"/>
        <end position="124"/>
    </location>
</feature>
<keyword evidence="10" id="KW-0946">Virion</keyword>
<feature type="domain" description="Sec23/Sec24 helical" evidence="8">
    <location>
        <begin position="727"/>
        <end position="830"/>
    </location>
</feature>
<evidence type="ECO:0000256" key="1">
    <source>
        <dbReference type="ARBA" id="ARBA00008334"/>
    </source>
</evidence>
<dbReference type="InterPro" id="IPR006900">
    <property type="entry name" value="Sec23/24_helical_dom"/>
</dbReference>
<dbReference type="SUPFAM" id="SSF53300">
    <property type="entry name" value="vWA-like"/>
    <property type="match status" value="1"/>
</dbReference>
<dbReference type="PANTHER" id="PTHR13803:SF4">
    <property type="entry name" value="SECRETORY 24CD, ISOFORM C"/>
    <property type="match status" value="1"/>
</dbReference>
<proteinExistence type="inferred from homology"/>
<dbReference type="GO" id="GO:0030127">
    <property type="term" value="C:COPII vesicle coat"/>
    <property type="evidence" value="ECO:0007669"/>
    <property type="project" value="InterPro"/>
</dbReference>
<reference evidence="10 12" key="1">
    <citation type="submission" date="2024-03" db="EMBL/GenBank/DDBJ databases">
        <title>The Acrasis kona genome and developmental transcriptomes reveal deep origins of eukaryotic multicellular pathways.</title>
        <authorList>
            <person name="Sheikh S."/>
            <person name="Fu C.-J."/>
            <person name="Brown M.W."/>
            <person name="Baldauf S.L."/>
        </authorList>
    </citation>
    <scope>NUCLEOTIDE SEQUENCE [LARGE SCALE GENOMIC DNA]</scope>
    <source>
        <strain evidence="10 12">ATCC MYA-3509</strain>
    </source>
</reference>
<dbReference type="Pfam" id="PF00626">
    <property type="entry name" value="Gelsolin"/>
    <property type="match status" value="1"/>
</dbReference>
<accession>A0AAW2YKF4</accession>